<reference evidence="22" key="1">
    <citation type="submission" date="2019-06" db="EMBL/GenBank/DDBJ databases">
        <authorList>
            <consortium name="Wellcome Sanger Institute Data Sharing"/>
        </authorList>
    </citation>
    <scope>NUCLEOTIDE SEQUENCE [LARGE SCALE GENOMIC DNA]</scope>
</reference>
<keyword evidence="3" id="KW-1003">Cell membrane</keyword>
<dbReference type="FunFam" id="1.20.58.390:FF:000010">
    <property type="entry name" value="Nicotinic acetylcholine receptor subunit epsilon"/>
    <property type="match status" value="1"/>
</dbReference>
<evidence type="ECO:0000256" key="3">
    <source>
        <dbReference type="ARBA" id="ARBA00022475"/>
    </source>
</evidence>
<feature type="domain" description="Neurotransmitter-gated ion-channel ligand-binding" evidence="20">
    <location>
        <begin position="31"/>
        <end position="245"/>
    </location>
</feature>
<keyword evidence="4 19" id="KW-0812">Transmembrane</keyword>
<evidence type="ECO:0000256" key="12">
    <source>
        <dbReference type="ARBA" id="ARBA00023180"/>
    </source>
</evidence>
<keyword evidence="12" id="KW-0325">Glycoprotein</keyword>
<dbReference type="PROSITE" id="PS00236">
    <property type="entry name" value="NEUROTR_ION_CHANNEL"/>
    <property type="match status" value="1"/>
</dbReference>
<evidence type="ECO:0000259" key="20">
    <source>
        <dbReference type="Pfam" id="PF02931"/>
    </source>
</evidence>
<keyword evidence="6 19" id="KW-1133">Transmembrane helix</keyword>
<dbReference type="Proteomes" id="UP000472271">
    <property type="component" value="Chromosome 17"/>
</dbReference>
<dbReference type="InterPro" id="IPR006029">
    <property type="entry name" value="Neurotrans-gated_channel_TM"/>
</dbReference>
<dbReference type="Pfam" id="PF02932">
    <property type="entry name" value="Neur_chan_memb"/>
    <property type="match status" value="1"/>
</dbReference>
<accession>A0A673AMZ2</accession>
<dbReference type="InterPro" id="IPR036734">
    <property type="entry name" value="Neur_chan_lig-bd_sf"/>
</dbReference>
<keyword evidence="2 19" id="KW-0813">Transport</keyword>
<dbReference type="GO" id="GO:0022848">
    <property type="term" value="F:acetylcholine-gated monoatomic cation-selective channel activity"/>
    <property type="evidence" value="ECO:0007669"/>
    <property type="project" value="InterPro"/>
</dbReference>
<dbReference type="InterPro" id="IPR006202">
    <property type="entry name" value="Neur_chan_lig-bd"/>
</dbReference>
<dbReference type="AlphaFoldDB" id="A0A673AMZ2"/>
<comment type="subcellular location">
    <subcellularLocation>
        <location evidence="16">Postsynaptic cell membrane</location>
        <topology evidence="16">Multi-pass membrane protein</topology>
    </subcellularLocation>
</comment>
<dbReference type="PANTHER" id="PTHR18945">
    <property type="entry name" value="NEUROTRANSMITTER GATED ION CHANNEL"/>
    <property type="match status" value="1"/>
</dbReference>
<reference evidence="22" key="3">
    <citation type="submission" date="2025-09" db="UniProtKB">
        <authorList>
            <consortium name="Ensembl"/>
        </authorList>
    </citation>
    <scope>IDENTIFICATION</scope>
</reference>
<feature type="domain" description="Neurotransmitter-gated ion-channel transmembrane" evidence="21">
    <location>
        <begin position="252"/>
        <end position="352"/>
    </location>
</feature>
<comment type="similarity">
    <text evidence="19">Belongs to the ligand-gated ion channel (TC 1.A.9) family.</text>
</comment>
<dbReference type="SUPFAM" id="SSF90112">
    <property type="entry name" value="Neurotransmitter-gated ion-channel transmembrane pore"/>
    <property type="match status" value="1"/>
</dbReference>
<keyword evidence="11" id="KW-0675">Receptor</keyword>
<evidence type="ECO:0000256" key="11">
    <source>
        <dbReference type="ARBA" id="ARBA00023170"/>
    </source>
</evidence>
<evidence type="ECO:0000256" key="7">
    <source>
        <dbReference type="ARBA" id="ARBA00023018"/>
    </source>
</evidence>
<sequence>MELILPINLNILDPLGQTSAFRLSSAVNLEGELFKDLMKGYNKNVRPMEKSGDITQVYIKMTLTNLISLVNGNLTHNICNWCDYRLRWDQPPRSALYGNITSELRVPSKSIWLPDVILENNVDGRFEVALYCNALVSPNGCVYWLPPAIYRSACSITVNYFPFDWQNCTLVFRSQTYSANEIELVLKEEDNHTLEWVDIDPEAFTENGEWVIKHRPAKKVINTQYTKDELEYQEVVFFLIIQRKPLFYIINIIAPCVLFSSLCLLVYYLPAKAGGQKCTMSIATLLGQTVFLFLIAKKVPETSKAVPLIGKYLMFVMSVTTMVVMNCVIVLNVSLRTPNTHIMTDKLRKVRLLSNQAIL</sequence>
<keyword evidence="14" id="KW-1071">Ligand-gated ion channel</keyword>
<evidence type="ECO:0000256" key="8">
    <source>
        <dbReference type="ARBA" id="ARBA00023065"/>
    </source>
</evidence>
<dbReference type="InterPro" id="IPR018000">
    <property type="entry name" value="Neurotransmitter_ion_chnl_CS"/>
</dbReference>
<evidence type="ECO:0000256" key="9">
    <source>
        <dbReference type="ARBA" id="ARBA00023136"/>
    </source>
</evidence>
<evidence type="ECO:0000256" key="18">
    <source>
        <dbReference type="ARBA" id="ARBA00036239"/>
    </source>
</evidence>
<evidence type="ECO:0000256" key="4">
    <source>
        <dbReference type="ARBA" id="ARBA00022692"/>
    </source>
</evidence>
<keyword evidence="23" id="KW-1185">Reference proteome</keyword>
<evidence type="ECO:0000313" key="23">
    <source>
        <dbReference type="Proteomes" id="UP000472271"/>
    </source>
</evidence>
<dbReference type="Pfam" id="PF02931">
    <property type="entry name" value="Neur_chan_LBD"/>
    <property type="match status" value="1"/>
</dbReference>
<comment type="catalytic activity">
    <reaction evidence="18">
        <text>Na(+)(in) = Na(+)(out)</text>
        <dbReference type="Rhea" id="RHEA:34963"/>
        <dbReference type="ChEBI" id="CHEBI:29101"/>
    </reaction>
</comment>
<evidence type="ECO:0000256" key="14">
    <source>
        <dbReference type="ARBA" id="ARBA00023286"/>
    </source>
</evidence>
<keyword evidence="8 19" id="KW-0406">Ion transport</keyword>
<evidence type="ECO:0000256" key="6">
    <source>
        <dbReference type="ARBA" id="ARBA00022989"/>
    </source>
</evidence>
<evidence type="ECO:0000256" key="10">
    <source>
        <dbReference type="ARBA" id="ARBA00023157"/>
    </source>
</evidence>
<evidence type="ECO:0000256" key="16">
    <source>
        <dbReference type="ARBA" id="ARBA00034104"/>
    </source>
</evidence>
<dbReference type="Gene3D" id="2.70.170.10">
    <property type="entry name" value="Neurotransmitter-gated ion-channel ligand-binding domain"/>
    <property type="match status" value="1"/>
</dbReference>
<comment type="caution">
    <text evidence="19">Lacks conserved residue(s) required for the propagation of feature annotation.</text>
</comment>
<proteinExistence type="inferred from homology"/>
<organism evidence="22 23">
    <name type="scientific">Sphaeramia orbicularis</name>
    <name type="common">orbiculate cardinalfish</name>
    <dbReference type="NCBI Taxonomy" id="375764"/>
    <lineage>
        <taxon>Eukaryota</taxon>
        <taxon>Metazoa</taxon>
        <taxon>Chordata</taxon>
        <taxon>Craniata</taxon>
        <taxon>Vertebrata</taxon>
        <taxon>Euteleostomi</taxon>
        <taxon>Actinopterygii</taxon>
        <taxon>Neopterygii</taxon>
        <taxon>Teleostei</taxon>
        <taxon>Neoteleostei</taxon>
        <taxon>Acanthomorphata</taxon>
        <taxon>Gobiaria</taxon>
        <taxon>Kurtiformes</taxon>
        <taxon>Apogonoidei</taxon>
        <taxon>Apogonidae</taxon>
        <taxon>Apogoninae</taxon>
        <taxon>Sphaeramia</taxon>
    </lineage>
</organism>
<keyword evidence="9 19" id="KW-0472">Membrane</keyword>
<dbReference type="CDD" id="cd19064">
    <property type="entry name" value="LGIC_TM_nAChR"/>
    <property type="match status" value="1"/>
</dbReference>
<dbReference type="InterPro" id="IPR036719">
    <property type="entry name" value="Neuro-gated_channel_TM_sf"/>
</dbReference>
<name>A0A673AMZ2_9TELE</name>
<keyword evidence="13" id="KW-0628">Postsynaptic cell membrane</keyword>
<feature type="transmembrane region" description="Helical" evidence="19">
    <location>
        <begin position="281"/>
        <end position="300"/>
    </location>
</feature>
<keyword evidence="15 19" id="KW-0407">Ion channel</keyword>
<comment type="function">
    <text evidence="1">After binding acetylcholine, the AChR responds by an extensive change in conformation that affects all subunits and leads to opening of an ion-conducting channel across the plasma membrane.</text>
</comment>
<dbReference type="InterPro" id="IPR006201">
    <property type="entry name" value="Neur_channel"/>
</dbReference>
<evidence type="ECO:0000256" key="5">
    <source>
        <dbReference type="ARBA" id="ARBA00022729"/>
    </source>
</evidence>
<dbReference type="PRINTS" id="PR00254">
    <property type="entry name" value="NICOTINICR"/>
</dbReference>
<dbReference type="InterPro" id="IPR002394">
    <property type="entry name" value="Nicotinic_acetylcholine_rcpt"/>
</dbReference>
<protein>
    <submittedName>
        <fullName evidence="22">Cholinergic receptor, nicotinic, gamma</fullName>
    </submittedName>
</protein>
<comment type="catalytic activity">
    <reaction evidence="17">
        <text>K(+)(in) = K(+)(out)</text>
        <dbReference type="Rhea" id="RHEA:29463"/>
        <dbReference type="ChEBI" id="CHEBI:29103"/>
    </reaction>
</comment>
<evidence type="ECO:0000313" key="22">
    <source>
        <dbReference type="Ensembl" id="ENSSORP00005030736.1"/>
    </source>
</evidence>
<dbReference type="PRINTS" id="PR00252">
    <property type="entry name" value="NRIONCHANNEL"/>
</dbReference>
<dbReference type="GO" id="GO:0045211">
    <property type="term" value="C:postsynaptic membrane"/>
    <property type="evidence" value="ECO:0007669"/>
    <property type="project" value="UniProtKB-SubCell"/>
</dbReference>
<reference evidence="22" key="2">
    <citation type="submission" date="2025-08" db="UniProtKB">
        <authorList>
            <consortium name="Ensembl"/>
        </authorList>
    </citation>
    <scope>IDENTIFICATION</scope>
</reference>
<feature type="transmembrane region" description="Helical" evidence="19">
    <location>
        <begin position="312"/>
        <end position="333"/>
    </location>
</feature>
<dbReference type="SUPFAM" id="SSF63712">
    <property type="entry name" value="Nicotinic receptor ligand binding domain-like"/>
    <property type="match status" value="1"/>
</dbReference>
<dbReference type="InterPro" id="IPR038050">
    <property type="entry name" value="Neuro_actylchol_rec"/>
</dbReference>
<dbReference type="FunFam" id="2.70.170.10:FF:000012">
    <property type="entry name" value="Nicotinic acetylcholine receptor subunit gamma"/>
    <property type="match status" value="1"/>
</dbReference>
<keyword evidence="7" id="KW-0770">Synapse</keyword>
<gene>
    <name evidence="22" type="primary">chrng</name>
</gene>
<evidence type="ECO:0000256" key="19">
    <source>
        <dbReference type="RuleBase" id="RU000687"/>
    </source>
</evidence>
<dbReference type="Gene3D" id="1.20.58.390">
    <property type="entry name" value="Neurotransmitter-gated ion-channel transmembrane domain"/>
    <property type="match status" value="1"/>
</dbReference>
<feature type="transmembrane region" description="Helical" evidence="19">
    <location>
        <begin position="246"/>
        <end position="269"/>
    </location>
</feature>
<evidence type="ECO:0000256" key="2">
    <source>
        <dbReference type="ARBA" id="ARBA00022448"/>
    </source>
</evidence>
<dbReference type="Ensembl" id="ENSSORT00005031598.1">
    <property type="protein sequence ID" value="ENSSORP00005030736.1"/>
    <property type="gene ID" value="ENSSORG00005014652.1"/>
</dbReference>
<keyword evidence="5" id="KW-0732">Signal</keyword>
<evidence type="ECO:0000259" key="21">
    <source>
        <dbReference type="Pfam" id="PF02932"/>
    </source>
</evidence>
<evidence type="ECO:0000256" key="13">
    <source>
        <dbReference type="ARBA" id="ARBA00023257"/>
    </source>
</evidence>
<evidence type="ECO:0000256" key="17">
    <source>
        <dbReference type="ARBA" id="ARBA00034430"/>
    </source>
</evidence>
<keyword evidence="10" id="KW-1015">Disulfide bond</keyword>
<evidence type="ECO:0000256" key="1">
    <source>
        <dbReference type="ARBA" id="ARBA00003328"/>
    </source>
</evidence>
<evidence type="ECO:0000256" key="15">
    <source>
        <dbReference type="ARBA" id="ARBA00023303"/>
    </source>
</evidence>
<dbReference type="GO" id="GO:0004888">
    <property type="term" value="F:transmembrane signaling receptor activity"/>
    <property type="evidence" value="ECO:0007669"/>
    <property type="project" value="InterPro"/>
</dbReference>